<dbReference type="RefSeq" id="WP_254758197.1">
    <property type="nucleotide sequence ID" value="NZ_JANCLT010000003.1"/>
</dbReference>
<sequence length="48" mass="5387">MGKKNRSKRLIQQGSDSVSLHDARFPYRMTLAEAEAQKERNNSPLGGI</sequence>
<dbReference type="EMBL" id="JANCLT010000003">
    <property type="protein sequence ID" value="MCP8968282.1"/>
    <property type="molecule type" value="Genomic_DNA"/>
</dbReference>
<keyword evidence="2" id="KW-1185">Reference proteome</keyword>
<accession>A0AA41X3Z6</accession>
<protein>
    <submittedName>
        <fullName evidence="1">Competence protein</fullName>
    </submittedName>
</protein>
<evidence type="ECO:0000313" key="1">
    <source>
        <dbReference type="EMBL" id="MCP8968282.1"/>
    </source>
</evidence>
<gene>
    <name evidence="1" type="ORF">NK662_06975</name>
</gene>
<organism evidence="1 2">
    <name type="scientific">Ectobacillus ponti</name>
    <dbReference type="NCBI Taxonomy" id="2961894"/>
    <lineage>
        <taxon>Bacteria</taxon>
        <taxon>Bacillati</taxon>
        <taxon>Bacillota</taxon>
        <taxon>Bacilli</taxon>
        <taxon>Bacillales</taxon>
        <taxon>Bacillaceae</taxon>
        <taxon>Ectobacillus</taxon>
    </lineage>
</organism>
<comment type="caution">
    <text evidence="1">The sequence shown here is derived from an EMBL/GenBank/DDBJ whole genome shotgun (WGS) entry which is preliminary data.</text>
</comment>
<dbReference type="AlphaFoldDB" id="A0AA41X3Z6"/>
<name>A0AA41X3Z6_9BACI</name>
<proteinExistence type="predicted"/>
<dbReference type="Proteomes" id="UP001156102">
    <property type="component" value="Unassembled WGS sequence"/>
</dbReference>
<reference evidence="1" key="1">
    <citation type="submission" date="2022-07" db="EMBL/GenBank/DDBJ databases">
        <authorList>
            <person name="Li W.-J."/>
            <person name="Deng Q.-Q."/>
        </authorList>
    </citation>
    <scope>NUCLEOTIDE SEQUENCE</scope>
    <source>
        <strain evidence="1">SYSU M60031</strain>
    </source>
</reference>
<evidence type="ECO:0000313" key="2">
    <source>
        <dbReference type="Proteomes" id="UP001156102"/>
    </source>
</evidence>